<name>A0ACC2NSZ9_9HYME</name>
<dbReference type="Proteomes" id="UP001239111">
    <property type="component" value="Chromosome 3"/>
</dbReference>
<accession>A0ACC2NSZ9</accession>
<organism evidence="1 2">
    <name type="scientific">Eretmocerus hayati</name>
    <dbReference type="NCBI Taxonomy" id="131215"/>
    <lineage>
        <taxon>Eukaryota</taxon>
        <taxon>Metazoa</taxon>
        <taxon>Ecdysozoa</taxon>
        <taxon>Arthropoda</taxon>
        <taxon>Hexapoda</taxon>
        <taxon>Insecta</taxon>
        <taxon>Pterygota</taxon>
        <taxon>Neoptera</taxon>
        <taxon>Endopterygota</taxon>
        <taxon>Hymenoptera</taxon>
        <taxon>Apocrita</taxon>
        <taxon>Proctotrupomorpha</taxon>
        <taxon>Chalcidoidea</taxon>
        <taxon>Aphelinidae</taxon>
        <taxon>Aphelininae</taxon>
        <taxon>Eretmocerus</taxon>
    </lineage>
</organism>
<protein>
    <submittedName>
        <fullName evidence="1">Uncharacterized protein</fullName>
    </submittedName>
</protein>
<dbReference type="EMBL" id="CM056743">
    <property type="protein sequence ID" value="KAJ8673721.1"/>
    <property type="molecule type" value="Genomic_DNA"/>
</dbReference>
<comment type="caution">
    <text evidence="1">The sequence shown here is derived from an EMBL/GenBank/DDBJ whole genome shotgun (WGS) entry which is preliminary data.</text>
</comment>
<proteinExistence type="predicted"/>
<evidence type="ECO:0000313" key="1">
    <source>
        <dbReference type="EMBL" id="KAJ8673721.1"/>
    </source>
</evidence>
<reference evidence="1" key="1">
    <citation type="submission" date="2023-04" db="EMBL/GenBank/DDBJ databases">
        <title>A chromosome-level genome assembly of the parasitoid wasp Eretmocerus hayati.</title>
        <authorList>
            <person name="Zhong Y."/>
            <person name="Liu S."/>
            <person name="Liu Y."/>
        </authorList>
    </citation>
    <scope>NUCLEOTIDE SEQUENCE</scope>
    <source>
        <strain evidence="1">ZJU_SS_LIU_2023</strain>
    </source>
</reference>
<gene>
    <name evidence="1" type="ORF">QAD02_004983</name>
</gene>
<keyword evidence="2" id="KW-1185">Reference proteome</keyword>
<sequence>MLGKIATLTTLRNLTGLSRTLVRQSNLSNARCFGSKLAEPICTRRLSNLSKPITFKSAIQPTPVQLTKIIGNNFIQRRCQSSHGDHVNLWKLERVVASAFLPLLPLCFMLENPILDSLLAILSVIHVHWGLEAIIVDYARPIVVGPIFPKVCFALLYLTSALTLGGLLVLIFNGPGLTTVIKHGWAIGKDK</sequence>
<evidence type="ECO:0000313" key="2">
    <source>
        <dbReference type="Proteomes" id="UP001239111"/>
    </source>
</evidence>